<dbReference type="AlphaFoldDB" id="A0A0E9UB37"/>
<organism evidence="1">
    <name type="scientific">Anguilla anguilla</name>
    <name type="common">European freshwater eel</name>
    <name type="synonym">Muraena anguilla</name>
    <dbReference type="NCBI Taxonomy" id="7936"/>
    <lineage>
        <taxon>Eukaryota</taxon>
        <taxon>Metazoa</taxon>
        <taxon>Chordata</taxon>
        <taxon>Craniata</taxon>
        <taxon>Vertebrata</taxon>
        <taxon>Euteleostomi</taxon>
        <taxon>Actinopterygii</taxon>
        <taxon>Neopterygii</taxon>
        <taxon>Teleostei</taxon>
        <taxon>Anguilliformes</taxon>
        <taxon>Anguillidae</taxon>
        <taxon>Anguilla</taxon>
    </lineage>
</organism>
<reference evidence="1" key="1">
    <citation type="submission" date="2014-11" db="EMBL/GenBank/DDBJ databases">
        <authorList>
            <person name="Amaro Gonzalez C."/>
        </authorList>
    </citation>
    <scope>NUCLEOTIDE SEQUENCE</scope>
</reference>
<accession>A0A0E9UB37</accession>
<reference evidence="1" key="2">
    <citation type="journal article" date="2015" name="Fish Shellfish Immunol.">
        <title>Early steps in the European eel (Anguilla anguilla)-Vibrio vulnificus interaction in the gills: Role of the RtxA13 toxin.</title>
        <authorList>
            <person name="Callol A."/>
            <person name="Pajuelo D."/>
            <person name="Ebbesson L."/>
            <person name="Teles M."/>
            <person name="MacKenzie S."/>
            <person name="Amaro C."/>
        </authorList>
    </citation>
    <scope>NUCLEOTIDE SEQUENCE</scope>
</reference>
<protein>
    <submittedName>
        <fullName evidence="1">Uncharacterized protein</fullName>
    </submittedName>
</protein>
<dbReference type="EMBL" id="GBXM01046182">
    <property type="protein sequence ID" value="JAH62395.1"/>
    <property type="molecule type" value="Transcribed_RNA"/>
</dbReference>
<sequence length="47" mass="5440">MSLWGCGNVHPQCRTVAVKVVLYCLKRSINIDHYLQQGYQHLIQLVN</sequence>
<evidence type="ECO:0000313" key="1">
    <source>
        <dbReference type="EMBL" id="JAH62395.1"/>
    </source>
</evidence>
<proteinExistence type="predicted"/>
<name>A0A0E9UB37_ANGAN</name>